<evidence type="ECO:0000313" key="12">
    <source>
        <dbReference type="Proteomes" id="UP001428341"/>
    </source>
</evidence>
<protein>
    <recommendedName>
        <fullName evidence="10">AP2/ERF domain-containing protein</fullName>
    </recommendedName>
</protein>
<organism evidence="11 12">
    <name type="scientific">Citrus x changshan-huyou</name>
    <dbReference type="NCBI Taxonomy" id="2935761"/>
    <lineage>
        <taxon>Eukaryota</taxon>
        <taxon>Viridiplantae</taxon>
        <taxon>Streptophyta</taxon>
        <taxon>Embryophyta</taxon>
        <taxon>Tracheophyta</taxon>
        <taxon>Spermatophyta</taxon>
        <taxon>Magnoliopsida</taxon>
        <taxon>eudicotyledons</taxon>
        <taxon>Gunneridae</taxon>
        <taxon>Pentapetalae</taxon>
        <taxon>rosids</taxon>
        <taxon>malvids</taxon>
        <taxon>Sapindales</taxon>
        <taxon>Rutaceae</taxon>
        <taxon>Aurantioideae</taxon>
        <taxon>Citrus</taxon>
    </lineage>
</organism>
<dbReference type="PRINTS" id="PR00367">
    <property type="entry name" value="ETHRSPELEMNT"/>
</dbReference>
<keyword evidence="2" id="KW-0805">Transcription regulation</keyword>
<comment type="caution">
    <text evidence="11">The sequence shown here is derived from an EMBL/GenBank/DDBJ whole genome shotgun (WGS) entry which is preliminary data.</text>
</comment>
<dbReference type="SUPFAM" id="SSF54171">
    <property type="entry name" value="DNA-binding domain"/>
    <property type="match status" value="1"/>
</dbReference>
<dbReference type="Pfam" id="PF00847">
    <property type="entry name" value="AP2"/>
    <property type="match status" value="1"/>
</dbReference>
<dbReference type="PANTHER" id="PTHR31241">
    <property type="entry name" value="DEHYDRATION-RESPONSIVE ELEMENT-BINDING PROTEIN 2C"/>
    <property type="match status" value="1"/>
</dbReference>
<keyword evidence="6" id="KW-0804">Transcription</keyword>
<evidence type="ECO:0000259" key="10">
    <source>
        <dbReference type="PROSITE" id="PS51032"/>
    </source>
</evidence>
<evidence type="ECO:0000256" key="6">
    <source>
        <dbReference type="ARBA" id="ARBA00023163"/>
    </source>
</evidence>
<dbReference type="InterPro" id="IPR036955">
    <property type="entry name" value="AP2/ERF_dom_sf"/>
</dbReference>
<dbReference type="Proteomes" id="UP001428341">
    <property type="component" value="Unassembled WGS sequence"/>
</dbReference>
<evidence type="ECO:0000256" key="3">
    <source>
        <dbReference type="ARBA" id="ARBA00023016"/>
    </source>
</evidence>
<feature type="region of interest" description="Disordered" evidence="9">
    <location>
        <begin position="1"/>
        <end position="29"/>
    </location>
</feature>
<dbReference type="CDD" id="cd00018">
    <property type="entry name" value="AP2"/>
    <property type="match status" value="1"/>
</dbReference>
<feature type="domain" description="AP2/ERF" evidence="10">
    <location>
        <begin position="40"/>
        <end position="97"/>
    </location>
</feature>
<dbReference type="InterPro" id="IPR001471">
    <property type="entry name" value="AP2/ERF_dom"/>
</dbReference>
<dbReference type="InterPro" id="IPR016177">
    <property type="entry name" value="DNA-bd_dom_sf"/>
</dbReference>
<dbReference type="Gene3D" id="3.30.730.10">
    <property type="entry name" value="AP2/ERF domain"/>
    <property type="match status" value="1"/>
</dbReference>
<evidence type="ECO:0000256" key="2">
    <source>
        <dbReference type="ARBA" id="ARBA00023015"/>
    </source>
</evidence>
<gene>
    <name evidence="11" type="ORF">WN944_016345</name>
</gene>
<keyword evidence="7" id="KW-0539">Nucleus</keyword>
<keyword evidence="5" id="KW-0010">Activator</keyword>
<dbReference type="AlphaFoldDB" id="A0AAP0M995"/>
<dbReference type="FunFam" id="3.30.730.10:FF:000001">
    <property type="entry name" value="Ethylene-responsive transcription factor 2"/>
    <property type="match status" value="1"/>
</dbReference>
<dbReference type="GO" id="GO:0006950">
    <property type="term" value="P:response to stress"/>
    <property type="evidence" value="ECO:0007669"/>
    <property type="project" value="TreeGrafter"/>
</dbReference>
<accession>A0AAP0M995</accession>
<dbReference type="PANTHER" id="PTHR31241:SF62">
    <property type="entry name" value="DEHYDRATION-RESPONSIVE ELEMENT-BINDING PROTEIN 2D"/>
    <property type="match status" value="1"/>
</dbReference>
<evidence type="ECO:0000256" key="1">
    <source>
        <dbReference type="ARBA" id="ARBA00004123"/>
    </source>
</evidence>
<keyword evidence="4" id="KW-0238">DNA-binding</keyword>
<evidence type="ECO:0000256" key="8">
    <source>
        <dbReference type="ARBA" id="ARBA00024343"/>
    </source>
</evidence>
<reference evidence="11 12" key="1">
    <citation type="submission" date="2024-05" db="EMBL/GenBank/DDBJ databases">
        <title>Haplotype-resolved chromosome-level genome assembly of Huyou (Citrus changshanensis).</title>
        <authorList>
            <person name="Miao C."/>
            <person name="Chen W."/>
            <person name="Wu Y."/>
            <person name="Wang L."/>
            <person name="Zhao S."/>
            <person name="Grierson D."/>
            <person name="Xu C."/>
            <person name="Chen K."/>
        </authorList>
    </citation>
    <scope>NUCLEOTIDE SEQUENCE [LARGE SCALE GENOMIC DNA]</scope>
    <source>
        <strain evidence="11">01-14</strain>
        <tissue evidence="11">Leaf</tissue>
    </source>
</reference>
<dbReference type="GO" id="GO:0000976">
    <property type="term" value="F:transcription cis-regulatory region binding"/>
    <property type="evidence" value="ECO:0007669"/>
    <property type="project" value="TreeGrafter"/>
</dbReference>
<dbReference type="GO" id="GO:0003700">
    <property type="term" value="F:DNA-binding transcription factor activity"/>
    <property type="evidence" value="ECO:0007669"/>
    <property type="project" value="InterPro"/>
</dbReference>
<sequence>MEKVSEAASLSQKGTKKPNMGRSRKGCMKGKGGPENVLCTYKGVRQRTWGKWVAEIREPNRGARLWLGSFNTSLDAALAYDEAARKLYGDYAKLNLPQVQQHNRPSSNNINNNNHITASQVFTTDHIVPIQQQQQIESSNESVGNSSRFGESSVPGHFTSWISGEDNLYWPESLEANDFLDVNDSGVSLSDLMMGGNDLDWDGLQAPRSL</sequence>
<dbReference type="GO" id="GO:0045893">
    <property type="term" value="P:positive regulation of DNA-templated transcription"/>
    <property type="evidence" value="ECO:0007669"/>
    <property type="project" value="TreeGrafter"/>
</dbReference>
<dbReference type="GO" id="GO:0005634">
    <property type="term" value="C:nucleus"/>
    <property type="evidence" value="ECO:0007669"/>
    <property type="project" value="UniProtKB-SubCell"/>
</dbReference>
<dbReference type="SMART" id="SM00380">
    <property type="entry name" value="AP2"/>
    <property type="match status" value="1"/>
</dbReference>
<name>A0AAP0M995_9ROSI</name>
<proteinExistence type="inferred from homology"/>
<evidence type="ECO:0000256" key="4">
    <source>
        <dbReference type="ARBA" id="ARBA00023125"/>
    </source>
</evidence>
<keyword evidence="3" id="KW-0346">Stress response</keyword>
<dbReference type="EMBL" id="JBCGBO010000005">
    <property type="protein sequence ID" value="KAK9201144.1"/>
    <property type="molecule type" value="Genomic_DNA"/>
</dbReference>
<evidence type="ECO:0000313" key="11">
    <source>
        <dbReference type="EMBL" id="KAK9201144.1"/>
    </source>
</evidence>
<evidence type="ECO:0000256" key="7">
    <source>
        <dbReference type="ARBA" id="ARBA00023242"/>
    </source>
</evidence>
<comment type="similarity">
    <text evidence="8">Belongs to the AP2/ERF transcription factor family. ERF subfamily.</text>
</comment>
<comment type="subcellular location">
    <subcellularLocation>
        <location evidence="1">Nucleus</location>
    </subcellularLocation>
</comment>
<dbReference type="PROSITE" id="PS51032">
    <property type="entry name" value="AP2_ERF"/>
    <property type="match status" value="1"/>
</dbReference>
<dbReference type="SMR" id="A0AAP0M995"/>
<evidence type="ECO:0000256" key="5">
    <source>
        <dbReference type="ARBA" id="ARBA00023159"/>
    </source>
</evidence>
<keyword evidence="12" id="KW-1185">Reference proteome</keyword>
<evidence type="ECO:0000256" key="9">
    <source>
        <dbReference type="SAM" id="MobiDB-lite"/>
    </source>
</evidence>